<dbReference type="EMBL" id="FNLN01000001">
    <property type="protein sequence ID" value="SDT83821.1"/>
    <property type="molecule type" value="Genomic_DNA"/>
</dbReference>
<dbReference type="InterPro" id="IPR025498">
    <property type="entry name" value="DUF4389"/>
</dbReference>
<keyword evidence="1" id="KW-1133">Transmembrane helix</keyword>
<protein>
    <submittedName>
        <fullName evidence="2">Uncharacterized protein DUF4389</fullName>
    </submittedName>
</protein>
<evidence type="ECO:0000313" key="2">
    <source>
        <dbReference type="EMBL" id="PTQ87276.1"/>
    </source>
</evidence>
<dbReference type="Pfam" id="PF14333">
    <property type="entry name" value="DUF4389"/>
    <property type="match status" value="1"/>
</dbReference>
<dbReference type="AlphaFoldDB" id="A0A0S3AHG1"/>
<dbReference type="Proteomes" id="UP000244110">
    <property type="component" value="Unassembled WGS sequence"/>
</dbReference>
<name>A0A0S3AHG1_9PROT</name>
<evidence type="ECO:0000313" key="4">
    <source>
        <dbReference type="Proteomes" id="UP000182882"/>
    </source>
</evidence>
<dbReference type="EMBL" id="QAOL01000006">
    <property type="protein sequence ID" value="PTQ87276.1"/>
    <property type="molecule type" value="Genomic_DNA"/>
</dbReference>
<reference evidence="3" key="2">
    <citation type="submission" date="2016-10" db="EMBL/GenBank/DDBJ databases">
        <authorList>
            <person name="de Groot N.N."/>
        </authorList>
    </citation>
    <scope>NUCLEOTIDE SEQUENCE [LARGE SCALE GENOMIC DNA]</scope>
    <source>
        <strain evidence="3">Nm10</strain>
    </source>
</reference>
<evidence type="ECO:0000313" key="3">
    <source>
        <dbReference type="EMBL" id="SDT83821.1"/>
    </source>
</evidence>
<evidence type="ECO:0000256" key="1">
    <source>
        <dbReference type="SAM" id="Phobius"/>
    </source>
</evidence>
<accession>A0A0S3AHG1</accession>
<gene>
    <name evidence="2" type="ORF">C8R28_100636</name>
    <name evidence="3" type="ORF">SAMN05216406_1018</name>
</gene>
<keyword evidence="1" id="KW-0472">Membrane</keyword>
<reference evidence="4" key="1">
    <citation type="submission" date="2016-10" db="EMBL/GenBank/DDBJ databases">
        <authorList>
            <person name="Varghese N."/>
            <person name="Submissions S."/>
        </authorList>
    </citation>
    <scope>NUCLEOTIDE SEQUENCE [LARGE SCALE GENOMIC DNA]</scope>
    <source>
        <strain evidence="4">Nm10</strain>
    </source>
</reference>
<proteinExistence type="predicted"/>
<sequence>MKEEIKQRLQKNEIWQRGLYMLFFIFIYGVSKFVVIGVMLFQFLTIIVTGNVNEQLLRFGQNLSTYLYQVTLFLTYNSEQRPFPFSAWPDGVPNHKINYLDE</sequence>
<organism evidence="2 5">
    <name type="scientific">Nitrosomonas ureae</name>
    <dbReference type="NCBI Taxonomy" id="44577"/>
    <lineage>
        <taxon>Bacteria</taxon>
        <taxon>Pseudomonadati</taxon>
        <taxon>Pseudomonadota</taxon>
        <taxon>Betaproteobacteria</taxon>
        <taxon>Nitrosomonadales</taxon>
        <taxon>Nitrosomonadaceae</taxon>
        <taxon>Nitrosomonas</taxon>
    </lineage>
</organism>
<keyword evidence="1" id="KW-0812">Transmembrane</keyword>
<feature type="transmembrane region" description="Helical" evidence="1">
    <location>
        <begin position="20"/>
        <end position="44"/>
    </location>
</feature>
<keyword evidence="4" id="KW-1185">Reference proteome</keyword>
<reference evidence="2 5" key="3">
    <citation type="submission" date="2018-04" db="EMBL/GenBank/DDBJ databases">
        <title>Active sludge and wastewater microbial communities from Klosterneuburg, Austria.</title>
        <authorList>
            <person name="Wagner M."/>
        </authorList>
    </citation>
    <scope>NUCLEOTIDE SEQUENCE [LARGE SCALE GENOMIC DNA]</scope>
    <source>
        <strain evidence="2 5">Nm4</strain>
    </source>
</reference>
<dbReference type="KEGG" id="nur:ATY38_04610"/>
<dbReference type="Proteomes" id="UP000182882">
    <property type="component" value="Unassembled WGS sequence"/>
</dbReference>
<dbReference type="RefSeq" id="WP_062558271.1">
    <property type="nucleotide sequence ID" value="NZ_CP013341.1"/>
</dbReference>
<evidence type="ECO:0000313" key="5">
    <source>
        <dbReference type="Proteomes" id="UP000244110"/>
    </source>
</evidence>